<dbReference type="AlphaFoldDB" id="A0A511NCH3"/>
<dbReference type="InterPro" id="IPR004843">
    <property type="entry name" value="Calcineurin-like_PHP"/>
</dbReference>
<evidence type="ECO:0000259" key="1">
    <source>
        <dbReference type="Pfam" id="PF00149"/>
    </source>
</evidence>
<feature type="domain" description="Calcineurin-like phosphoesterase" evidence="1">
    <location>
        <begin position="4"/>
        <end position="210"/>
    </location>
</feature>
<dbReference type="SUPFAM" id="SSF56300">
    <property type="entry name" value="Metallo-dependent phosphatases"/>
    <property type="match status" value="1"/>
</dbReference>
<dbReference type="GO" id="GO:0016787">
    <property type="term" value="F:hydrolase activity"/>
    <property type="evidence" value="ECO:0007669"/>
    <property type="project" value="InterPro"/>
</dbReference>
<name>A0A511NCH3_DEIC1</name>
<dbReference type="Gene3D" id="3.60.21.10">
    <property type="match status" value="1"/>
</dbReference>
<sequence>MNPIRVIHLSDLHLGFQGPSNLTVPDGPHAGVPLRQHDLENAVEWLCSNLVQQPVPVNVVLIAGDVFDRSNPLPRAVHAAGRLIHILTQQEIEVVVVDGNHDTPSALSAGHPMAYLALFGAHIVHGEKVQVIHTDHWKSPHLQHLAVHCIPRRALKNLDVGEIHPFPDRCNVLLTHGLVASREDEPGEDGRIPRSLLEQSWDYIALGDWHGHMHQPVAGIPAYYPGSLERLHFGEAMRHPAQETDPYQVRGGLDVTLLPENETQVQSFPYPHARPMYHAQVEASEMTAEDLHARLDVLTQDLPAQGLLQVHVMGATQTLKAELNARNLNPIRQRIHRVELKWHLLHDTVEQSEQAAQAETLPEQWQAYLQRHAPDQSWLLQAGLEVLTEARTRLAQSAEEHP</sequence>
<reference evidence="2 3" key="1">
    <citation type="submission" date="2019-07" db="EMBL/GenBank/DDBJ databases">
        <title>Whole genome shotgun sequence of Deinococcus cellulosilyticus NBRC 106333.</title>
        <authorList>
            <person name="Hosoyama A."/>
            <person name="Uohara A."/>
            <person name="Ohji S."/>
            <person name="Ichikawa N."/>
        </authorList>
    </citation>
    <scope>NUCLEOTIDE SEQUENCE [LARGE SCALE GENOMIC DNA]</scope>
    <source>
        <strain evidence="2 3">NBRC 106333</strain>
    </source>
</reference>
<dbReference type="RefSeq" id="WP_146891792.1">
    <property type="nucleotide sequence ID" value="NZ_BJXB01000054.1"/>
</dbReference>
<protein>
    <recommendedName>
        <fullName evidence="1">Calcineurin-like phosphoesterase domain-containing protein</fullName>
    </recommendedName>
</protein>
<dbReference type="OrthoDB" id="9773856at2"/>
<proteinExistence type="predicted"/>
<comment type="caution">
    <text evidence="2">The sequence shown here is derived from an EMBL/GenBank/DDBJ whole genome shotgun (WGS) entry which is preliminary data.</text>
</comment>
<dbReference type="Pfam" id="PF00149">
    <property type="entry name" value="Metallophos"/>
    <property type="match status" value="1"/>
</dbReference>
<gene>
    <name evidence="2" type="ORF">DC3_56760</name>
</gene>
<keyword evidence="3" id="KW-1185">Reference proteome</keyword>
<dbReference type="InterPro" id="IPR050535">
    <property type="entry name" value="DNA_Repair-Maintenance_Comp"/>
</dbReference>
<evidence type="ECO:0000313" key="2">
    <source>
        <dbReference type="EMBL" id="GEM50041.1"/>
    </source>
</evidence>
<dbReference type="PANTHER" id="PTHR30337">
    <property type="entry name" value="COMPONENT OF ATP-DEPENDENT DSDNA EXONUCLEASE"/>
    <property type="match status" value="1"/>
</dbReference>
<accession>A0A511NCH3</accession>
<dbReference type="InterPro" id="IPR029052">
    <property type="entry name" value="Metallo-depent_PP-like"/>
</dbReference>
<organism evidence="2 3">
    <name type="scientific">Deinococcus cellulosilyticus (strain DSM 18568 / NBRC 106333 / KACC 11606 / 5516J-15)</name>
    <dbReference type="NCBI Taxonomy" id="1223518"/>
    <lineage>
        <taxon>Bacteria</taxon>
        <taxon>Thermotogati</taxon>
        <taxon>Deinococcota</taxon>
        <taxon>Deinococci</taxon>
        <taxon>Deinococcales</taxon>
        <taxon>Deinococcaceae</taxon>
        <taxon>Deinococcus</taxon>
    </lineage>
</organism>
<dbReference type="EMBL" id="BJXB01000054">
    <property type="protein sequence ID" value="GEM50041.1"/>
    <property type="molecule type" value="Genomic_DNA"/>
</dbReference>
<evidence type="ECO:0000313" key="3">
    <source>
        <dbReference type="Proteomes" id="UP000321306"/>
    </source>
</evidence>
<dbReference type="Proteomes" id="UP000321306">
    <property type="component" value="Unassembled WGS sequence"/>
</dbReference>